<comment type="domain">
    <text evidence="2">The receptor contains a calcium channel in its C-terminal extremity. Its large N-terminal cytoplasmic region has the ligand-binding site in the N-terminus and modulatory sites in the middle portion immediately upstream of the channel region.</text>
</comment>
<protein>
    <recommendedName>
        <fullName evidence="2">Inositol 1,4,5-trisphosphate receptor</fullName>
    </recommendedName>
</protein>
<organism evidence="4 5">
    <name type="scientific">Plectus sambesii</name>
    <dbReference type="NCBI Taxonomy" id="2011161"/>
    <lineage>
        <taxon>Eukaryota</taxon>
        <taxon>Metazoa</taxon>
        <taxon>Ecdysozoa</taxon>
        <taxon>Nematoda</taxon>
        <taxon>Chromadorea</taxon>
        <taxon>Plectida</taxon>
        <taxon>Plectina</taxon>
        <taxon>Plectoidea</taxon>
        <taxon>Plectidae</taxon>
        <taxon>Plectus</taxon>
    </lineage>
</organism>
<dbReference type="PANTHER" id="PTHR13715">
    <property type="entry name" value="RYANODINE RECEPTOR AND IP3 RECEPTOR"/>
    <property type="match status" value="1"/>
</dbReference>
<dbReference type="InterPro" id="IPR015925">
    <property type="entry name" value="Ryanodine_IP3_receptor"/>
</dbReference>
<dbReference type="SMART" id="SM00472">
    <property type="entry name" value="MIR"/>
    <property type="match status" value="1"/>
</dbReference>
<comment type="similarity">
    <text evidence="2">Belongs to the InsP3 receptor family.</text>
</comment>
<keyword evidence="2" id="KW-0406">Ion transport</keyword>
<keyword evidence="1" id="KW-0677">Repeat</keyword>
<dbReference type="FunFam" id="2.80.10.50:FF:000073">
    <property type="entry name" value="Inositol 1,4,5-trisphosphate receptor itr-1"/>
    <property type="match status" value="1"/>
</dbReference>
<dbReference type="Gene3D" id="2.80.10.50">
    <property type="match status" value="1"/>
</dbReference>
<sequence length="264" mass="29736">MAKLAPALSMSLDAFHNTFLHIGDVISLFADAGHDGHTGFLSTLGLVDDRCLVEIGQGSPDSPPKKFRDCLFRICPVNRYAAQKQYWTEQKQFQMGIGSTLDDDMLSRLRVAAEKEKEQNDLEYRKMLGHVIQYGTTIQLLHVKSDKYLTVHKREPAKMERNAMRVTLDRAGNEGSWFVVEPVYRHCSVGDNVAVADRVCLVPYTSGTQTMVGGHVKFQLHMSNMSLADFPEGKEVNCLNEPTSWQVLLFLQFDENLPDILKSV</sequence>
<keyword evidence="2" id="KW-0675">Receptor</keyword>
<evidence type="ECO:0000259" key="3">
    <source>
        <dbReference type="PROSITE" id="PS50919"/>
    </source>
</evidence>
<dbReference type="GO" id="GO:0035091">
    <property type="term" value="F:phosphatidylinositol binding"/>
    <property type="evidence" value="ECO:0007669"/>
    <property type="project" value="TreeGrafter"/>
</dbReference>
<accession>A0A914UZL2</accession>
<dbReference type="GO" id="GO:0005789">
    <property type="term" value="C:endoplasmic reticulum membrane"/>
    <property type="evidence" value="ECO:0007669"/>
    <property type="project" value="UniProtKB-SubCell"/>
</dbReference>
<dbReference type="InterPro" id="IPR036300">
    <property type="entry name" value="MIR_dom_sf"/>
</dbReference>
<feature type="domain" description="MIR" evidence="3">
    <location>
        <begin position="129"/>
        <end position="183"/>
    </location>
</feature>
<dbReference type="WBParaSite" id="PSAMB.scaffold1394size32129.g12785.t1">
    <property type="protein sequence ID" value="PSAMB.scaffold1394size32129.g12785.t1"/>
    <property type="gene ID" value="PSAMB.scaffold1394size32129.g12785"/>
</dbReference>
<evidence type="ECO:0000313" key="4">
    <source>
        <dbReference type="Proteomes" id="UP000887566"/>
    </source>
</evidence>
<dbReference type="GO" id="GO:0016529">
    <property type="term" value="C:sarcoplasmic reticulum"/>
    <property type="evidence" value="ECO:0007669"/>
    <property type="project" value="TreeGrafter"/>
</dbReference>
<dbReference type="GO" id="GO:0005509">
    <property type="term" value="F:calcium ion binding"/>
    <property type="evidence" value="ECO:0007669"/>
    <property type="project" value="TreeGrafter"/>
</dbReference>
<keyword evidence="2" id="KW-0813">Transport</keyword>
<dbReference type="InterPro" id="IPR000493">
    <property type="entry name" value="InsP3_rcpt"/>
</dbReference>
<keyword evidence="2" id="KW-0472">Membrane</keyword>
<keyword evidence="2" id="KW-1071">Ligand-gated ion channel</keyword>
<dbReference type="PROSITE" id="PS50919">
    <property type="entry name" value="MIR"/>
    <property type="match status" value="1"/>
</dbReference>
<dbReference type="Proteomes" id="UP000887566">
    <property type="component" value="Unplaced"/>
</dbReference>
<dbReference type="Pfam" id="PF08709">
    <property type="entry name" value="Ins145_P3_rec"/>
    <property type="match status" value="1"/>
</dbReference>
<dbReference type="InterPro" id="IPR016093">
    <property type="entry name" value="MIR_motif"/>
</dbReference>
<name>A0A914UZL2_9BILA</name>
<dbReference type="AlphaFoldDB" id="A0A914UZL2"/>
<dbReference type="GO" id="GO:0051209">
    <property type="term" value="P:release of sequestered calcium ion into cytosol"/>
    <property type="evidence" value="ECO:0007669"/>
    <property type="project" value="UniProtKB-UniRule"/>
</dbReference>
<dbReference type="GO" id="GO:0005220">
    <property type="term" value="F:inositol 1,4,5-trisphosphate-gated calcium channel activity"/>
    <property type="evidence" value="ECO:0007669"/>
    <property type="project" value="UniProtKB-UniRule"/>
</dbReference>
<keyword evidence="2" id="KW-0256">Endoplasmic reticulum</keyword>
<dbReference type="GO" id="GO:0005886">
    <property type="term" value="C:plasma membrane"/>
    <property type="evidence" value="ECO:0007669"/>
    <property type="project" value="TreeGrafter"/>
</dbReference>
<keyword evidence="2" id="KW-0407">Ion channel</keyword>
<dbReference type="SUPFAM" id="SSF82109">
    <property type="entry name" value="MIR domain"/>
    <property type="match status" value="1"/>
</dbReference>
<proteinExistence type="inferred from homology"/>
<evidence type="ECO:0000256" key="1">
    <source>
        <dbReference type="ARBA" id="ARBA00022737"/>
    </source>
</evidence>
<dbReference type="GO" id="GO:0070679">
    <property type="term" value="F:inositol 1,4,5 trisphosphate binding"/>
    <property type="evidence" value="ECO:0007669"/>
    <property type="project" value="UniProtKB-UniRule"/>
</dbReference>
<dbReference type="PANTHER" id="PTHR13715:SF102">
    <property type="entry name" value="INOSITOL 1,4,5-TRISPHOSPHATE RECEPTOR"/>
    <property type="match status" value="1"/>
</dbReference>
<keyword evidence="2" id="KW-0106">Calcium</keyword>
<comment type="subcellular location">
    <subcellularLocation>
        <location evidence="2">Endoplasmic reticulum membrane</location>
        <topology evidence="2">Multi-pass membrane protein</topology>
    </subcellularLocation>
</comment>
<comment type="function">
    <text evidence="2">Receptor for inositol 1,4,5-trisphosphate, a second messenger that mediates the release of intracellular calcium.</text>
</comment>
<keyword evidence="2" id="KW-0109">Calcium transport</keyword>
<evidence type="ECO:0000256" key="2">
    <source>
        <dbReference type="RuleBase" id="RU368044"/>
    </source>
</evidence>
<dbReference type="InterPro" id="IPR014821">
    <property type="entry name" value="Ins145_P3_rcpt"/>
</dbReference>
<keyword evidence="2" id="KW-0107">Calcium channel</keyword>
<keyword evidence="4" id="KW-1185">Reference proteome</keyword>
<reference evidence="5" key="1">
    <citation type="submission" date="2022-11" db="UniProtKB">
        <authorList>
            <consortium name="WormBaseParasite"/>
        </authorList>
    </citation>
    <scope>IDENTIFICATION</scope>
</reference>
<evidence type="ECO:0000313" key="5">
    <source>
        <dbReference type="WBParaSite" id="PSAMB.scaffold1394size32129.g12785.t1"/>
    </source>
</evidence>
<dbReference type="GO" id="GO:0030667">
    <property type="term" value="C:secretory granule membrane"/>
    <property type="evidence" value="ECO:0007669"/>
    <property type="project" value="TreeGrafter"/>
</dbReference>
<dbReference type="PRINTS" id="PR00779">
    <property type="entry name" value="INSP3RECEPTR"/>
</dbReference>